<gene>
    <name evidence="1" type="ORF">SPAR_36421</name>
</gene>
<dbReference type="GeneID" id="96746695"/>
<name>A0A1R1S7T9_9ACTN</name>
<dbReference type="STRING" id="67365.GCA_001704635_01760"/>
<dbReference type="RefSeq" id="WP_065966613.1">
    <property type="nucleotide sequence ID" value="NZ_ASQP01000469.1"/>
</dbReference>
<dbReference type="EMBL" id="ASQP01000469">
    <property type="protein sequence ID" value="OMI34386.1"/>
    <property type="molecule type" value="Genomic_DNA"/>
</dbReference>
<evidence type="ECO:0000313" key="1">
    <source>
        <dbReference type="EMBL" id="OMI34386.1"/>
    </source>
</evidence>
<dbReference type="AlphaFoldDB" id="A0A1R1S7T9"/>
<sequence length="117" mass="12670">MARLQILELPEGAGDDQPPFVLVIDQYEPPPYPDEPGDTSPFDGVAEKIGARGVLVFEETIDIPANQVTVDDGQAIRLKVDPDLGDCSEKIETAIADANKRLVEQLRAVSRQEAVDG</sequence>
<accession>A0A1R1S7T9</accession>
<reference evidence="1 2" key="1">
    <citation type="submission" date="2013-05" db="EMBL/GenBank/DDBJ databases">
        <title>Genome sequence of Streptomyces sparsogenes DSM 40356.</title>
        <authorList>
            <person name="Coyne S."/>
            <person name="Seebeck F.P."/>
        </authorList>
    </citation>
    <scope>NUCLEOTIDE SEQUENCE [LARGE SCALE GENOMIC DNA]</scope>
    <source>
        <strain evidence="1 2">DSM 40356</strain>
    </source>
</reference>
<protein>
    <submittedName>
        <fullName evidence="1">Uncharacterized protein</fullName>
    </submittedName>
</protein>
<evidence type="ECO:0000313" key="2">
    <source>
        <dbReference type="Proteomes" id="UP000186168"/>
    </source>
</evidence>
<proteinExistence type="predicted"/>
<organism evidence="1 2">
    <name type="scientific">Streptomyces sparsogenes DSM 40356</name>
    <dbReference type="NCBI Taxonomy" id="1331668"/>
    <lineage>
        <taxon>Bacteria</taxon>
        <taxon>Bacillati</taxon>
        <taxon>Actinomycetota</taxon>
        <taxon>Actinomycetes</taxon>
        <taxon>Kitasatosporales</taxon>
        <taxon>Streptomycetaceae</taxon>
        <taxon>Streptomyces</taxon>
    </lineage>
</organism>
<keyword evidence="2" id="KW-1185">Reference proteome</keyword>
<dbReference type="Proteomes" id="UP000186168">
    <property type="component" value="Unassembled WGS sequence"/>
</dbReference>
<comment type="caution">
    <text evidence="1">The sequence shown here is derived from an EMBL/GenBank/DDBJ whole genome shotgun (WGS) entry which is preliminary data.</text>
</comment>